<reference evidence="1 4" key="2">
    <citation type="submission" date="2019-04" db="EMBL/GenBank/DDBJ databases">
        <title>Draft genome sequences of Streptomyces avermitilis NBRC 14893.</title>
        <authorList>
            <person name="Komaki H."/>
            <person name="Tamura T."/>
            <person name="Hosoyama A."/>
        </authorList>
    </citation>
    <scope>NUCLEOTIDE SEQUENCE [LARGE SCALE GENOMIC DNA]</scope>
    <source>
        <strain evidence="1 4">NBRC 14893</strain>
    </source>
</reference>
<dbReference type="Proteomes" id="UP000299211">
    <property type="component" value="Unassembled WGS sequence"/>
</dbReference>
<evidence type="ECO:0000313" key="2">
    <source>
        <dbReference type="EMBL" id="GDY77071.1"/>
    </source>
</evidence>
<name>A0A4D4LNI3_STRAX</name>
<evidence type="ECO:0000313" key="3">
    <source>
        <dbReference type="Proteomes" id="UP000299211"/>
    </source>
</evidence>
<dbReference type="EMBL" id="BJHX01000001">
    <property type="protein sequence ID" value="GDY62802.1"/>
    <property type="molecule type" value="Genomic_DNA"/>
</dbReference>
<dbReference type="Proteomes" id="UP000302139">
    <property type="component" value="Unassembled WGS sequence"/>
</dbReference>
<comment type="caution">
    <text evidence="1">The sequence shown here is derived from an EMBL/GenBank/DDBJ whole genome shotgun (WGS) entry which is preliminary data.</text>
</comment>
<accession>A0A4D4LNI3</accession>
<proteinExistence type="predicted"/>
<sequence>MKSLDVKIWGVRKRPSKRPSYDVRWSVAERVFSETFRTKALADHYRTKLMRAARDGDEFDDVTGLPDSMAETRAELSWYAFTLKYLAMKWTAERSADPANPAQLGFRAAWTG</sequence>
<evidence type="ECO:0000313" key="1">
    <source>
        <dbReference type="EMBL" id="GDY62802.1"/>
    </source>
</evidence>
<organism evidence="1 4">
    <name type="scientific">Streptomyces avermitilis</name>
    <dbReference type="NCBI Taxonomy" id="33903"/>
    <lineage>
        <taxon>Bacteria</taxon>
        <taxon>Bacillati</taxon>
        <taxon>Actinomycetota</taxon>
        <taxon>Actinomycetes</taxon>
        <taxon>Kitasatosporales</taxon>
        <taxon>Streptomycetaceae</taxon>
        <taxon>Streptomyces</taxon>
    </lineage>
</organism>
<dbReference type="AlphaFoldDB" id="A0A4D4LNI3"/>
<reference evidence="2 3" key="1">
    <citation type="submission" date="2019-04" db="EMBL/GenBank/DDBJ databases">
        <title>Draft genome sequences of Streptomyces avermitilis ATCC 31267.</title>
        <authorList>
            <person name="Komaki H."/>
            <person name="Tamura T."/>
            <person name="Hosoyama A."/>
        </authorList>
    </citation>
    <scope>NUCLEOTIDE SEQUENCE [LARGE SCALE GENOMIC DNA]</scope>
    <source>
        <strain evidence="2 3">ATCC 31267</strain>
    </source>
</reference>
<protein>
    <submittedName>
        <fullName evidence="1">Uncharacterized protein</fullName>
    </submittedName>
</protein>
<dbReference type="EMBL" id="BJHY01000001">
    <property type="protein sequence ID" value="GDY77071.1"/>
    <property type="molecule type" value="Genomic_DNA"/>
</dbReference>
<evidence type="ECO:0000313" key="4">
    <source>
        <dbReference type="Proteomes" id="UP000302139"/>
    </source>
</evidence>
<gene>
    <name evidence="1" type="ORF">SAV14893_021950</name>
    <name evidence="2" type="ORF">SAV31267_065560</name>
</gene>